<reference evidence="9 10" key="1">
    <citation type="journal article" date="2018" name="ISME J.">
        <title>Endosymbiont genomes yield clues of tubeworm success.</title>
        <authorList>
            <person name="Li Y."/>
            <person name="Liles M.R."/>
            <person name="Halanych K.M."/>
        </authorList>
    </citation>
    <scope>NUCLEOTIDE SEQUENCE [LARGE SCALE GENOMIC DNA]</scope>
    <source>
        <strain evidence="9">A1464</strain>
    </source>
</reference>
<gene>
    <name evidence="9" type="primary">selD</name>
    <name evidence="9" type="ORF">DIZ80_11940</name>
</gene>
<evidence type="ECO:0000256" key="5">
    <source>
        <dbReference type="ARBA" id="ARBA00023266"/>
    </source>
</evidence>
<feature type="domain" description="FAD/NAD(P)-binding" evidence="8">
    <location>
        <begin position="12"/>
        <end position="321"/>
    </location>
</feature>
<name>A0A370DF90_9GAMM</name>
<feature type="domain" description="PurM-like N-terminal" evidence="6">
    <location>
        <begin position="455"/>
        <end position="563"/>
    </location>
</feature>
<proteinExistence type="predicted"/>
<dbReference type="GO" id="GO:0005524">
    <property type="term" value="F:ATP binding"/>
    <property type="evidence" value="ECO:0007669"/>
    <property type="project" value="UniProtKB-KW"/>
</dbReference>
<dbReference type="InterPro" id="IPR010918">
    <property type="entry name" value="PurM-like_C_dom"/>
</dbReference>
<dbReference type="SUPFAM" id="SSF55326">
    <property type="entry name" value="PurM N-terminal domain-like"/>
    <property type="match status" value="1"/>
</dbReference>
<dbReference type="NCBIfam" id="TIGR00476">
    <property type="entry name" value="selD"/>
    <property type="match status" value="1"/>
</dbReference>
<keyword evidence="10" id="KW-1185">Reference proteome</keyword>
<sequence>MNNSNTVPVIKELVLVGGGHSHLSVLKYFAMNPVPGLRLTLITRDLHTPYSGMLPGYIAGHYDYDQAHIDLRPLAHFAKARIFHAEVKSIDLENKQIICPDRPPINYDLVSINIGSRPGTLHTPGADEFTIPVKPIDSFLSQWDCLIENILERTQQGDSFHLAVVGGGAGGVEMALATQYRLQYLLKLENIKPAKIEVALYSDDDNILKTHNSQVRRRFRRTLHQRDIKINTGHKIEKVEHNKLIDTNGNQHTADATLWVTNASAPAWLAESGLEVDKDGFIAVNDYLQSISHEDVFAAGDIAAVINHPRPKSGVFAVRQGMPLAKNLDRFIQNKKLKAFKPQKNFLGLISTGDKHAVASRSNWSLEGDWLWKIKDWIDRKFMDNFNELPEMKQDTAPEYNQDMADQKTIHEISAIAMRCGGCGAKVGSTVLSRVVNRLSPITRDDIIIGLADPDDAAVTEVPPGKLIVQSVDYFRSFIDDPYIFGQIAANHALSDIFAMGAESQSAMAIATIPYGIENQVEDQLFQTMSGALDVLNASNTALVGGHSSEGAELSFGLSVTGLADREQVMRKSGMQDGDVLILTKALGTGTLFAADMRLKAKGRWIDKALQSMLLSNQAAGFCMHRHGATACTDVTGFGLLGHLVEMTRSSGKSVEVNLDSLPVMDGALEMIATGIFSSLQEQNVRLRRAIKESENLRKHKHFPLLFDPQTSGGLLAAIPAANAGQCLVELQELGYPVSVIIGQVTKDSKSVESVTLLT</sequence>
<dbReference type="PRINTS" id="PR00368">
    <property type="entry name" value="FADPNR"/>
</dbReference>
<dbReference type="NCBIfam" id="TIGR03169">
    <property type="entry name" value="Nterm_to_SelD"/>
    <property type="match status" value="1"/>
</dbReference>
<dbReference type="GO" id="GO:0016491">
    <property type="term" value="F:oxidoreductase activity"/>
    <property type="evidence" value="ECO:0007669"/>
    <property type="project" value="InterPro"/>
</dbReference>
<evidence type="ECO:0000256" key="3">
    <source>
        <dbReference type="ARBA" id="ARBA00022777"/>
    </source>
</evidence>
<keyword evidence="3" id="KW-0418">Kinase</keyword>
<dbReference type="SUPFAM" id="SSF56042">
    <property type="entry name" value="PurM C-terminal domain-like"/>
    <property type="match status" value="1"/>
</dbReference>
<evidence type="ECO:0000256" key="4">
    <source>
        <dbReference type="ARBA" id="ARBA00022840"/>
    </source>
</evidence>
<dbReference type="GO" id="GO:0004756">
    <property type="term" value="F:selenide, water dikinase activity"/>
    <property type="evidence" value="ECO:0007669"/>
    <property type="project" value="TreeGrafter"/>
</dbReference>
<dbReference type="SUPFAM" id="SSF51905">
    <property type="entry name" value="FAD/NAD(P)-binding domain"/>
    <property type="match status" value="2"/>
</dbReference>
<dbReference type="InterPro" id="IPR004536">
    <property type="entry name" value="SPS/SelD"/>
</dbReference>
<dbReference type="Gene3D" id="3.50.50.100">
    <property type="match status" value="1"/>
</dbReference>
<evidence type="ECO:0000259" key="7">
    <source>
        <dbReference type="Pfam" id="PF02769"/>
    </source>
</evidence>
<dbReference type="InterPro" id="IPR023753">
    <property type="entry name" value="FAD/NAD-binding_dom"/>
</dbReference>
<dbReference type="InterPro" id="IPR036921">
    <property type="entry name" value="PurM-like_N_sf"/>
</dbReference>
<comment type="caution">
    <text evidence="9">The sequence shown here is derived from an EMBL/GenBank/DDBJ whole genome shotgun (WGS) entry which is preliminary data.</text>
</comment>
<dbReference type="InterPro" id="IPR036676">
    <property type="entry name" value="PurM-like_C_sf"/>
</dbReference>
<evidence type="ECO:0000313" key="9">
    <source>
        <dbReference type="EMBL" id="RDH82967.1"/>
    </source>
</evidence>
<evidence type="ECO:0000259" key="6">
    <source>
        <dbReference type="Pfam" id="PF00586"/>
    </source>
</evidence>
<keyword evidence="2" id="KW-0547">Nucleotide-binding</keyword>
<dbReference type="Pfam" id="PF02769">
    <property type="entry name" value="AIRS_C"/>
    <property type="match status" value="1"/>
</dbReference>
<dbReference type="GO" id="GO:0016260">
    <property type="term" value="P:selenocysteine biosynthetic process"/>
    <property type="evidence" value="ECO:0007669"/>
    <property type="project" value="TreeGrafter"/>
</dbReference>
<evidence type="ECO:0000259" key="8">
    <source>
        <dbReference type="Pfam" id="PF07992"/>
    </source>
</evidence>
<keyword evidence="5" id="KW-0711">Selenium</keyword>
<dbReference type="Pfam" id="PF07992">
    <property type="entry name" value="Pyr_redox_2"/>
    <property type="match status" value="1"/>
</dbReference>
<evidence type="ECO:0000256" key="2">
    <source>
        <dbReference type="ARBA" id="ARBA00022741"/>
    </source>
</evidence>
<dbReference type="InterPro" id="IPR017584">
    <property type="entry name" value="Pyridine_nucleo_diS_OxRdtase_N"/>
</dbReference>
<keyword evidence="4" id="KW-0067">ATP-binding</keyword>
<evidence type="ECO:0000256" key="1">
    <source>
        <dbReference type="ARBA" id="ARBA00022679"/>
    </source>
</evidence>
<dbReference type="PANTHER" id="PTHR10256:SF0">
    <property type="entry name" value="INACTIVE SELENIDE, WATER DIKINASE-LIKE PROTEIN-RELATED"/>
    <property type="match status" value="1"/>
</dbReference>
<feature type="domain" description="PurM-like C-terminal" evidence="7">
    <location>
        <begin position="576"/>
        <end position="751"/>
    </location>
</feature>
<accession>A0A370DF90</accession>
<dbReference type="Gene3D" id="3.90.650.10">
    <property type="entry name" value="PurM-like C-terminal domain"/>
    <property type="match status" value="1"/>
</dbReference>
<dbReference type="InterPro" id="IPR016188">
    <property type="entry name" value="PurM-like_N"/>
</dbReference>
<dbReference type="CDD" id="cd02195">
    <property type="entry name" value="SelD"/>
    <property type="match status" value="1"/>
</dbReference>
<dbReference type="EMBL" id="QFXC01000011">
    <property type="protein sequence ID" value="RDH82967.1"/>
    <property type="molecule type" value="Genomic_DNA"/>
</dbReference>
<keyword evidence="1" id="KW-0808">Transferase</keyword>
<evidence type="ECO:0000313" key="10">
    <source>
        <dbReference type="Proteomes" id="UP000254266"/>
    </source>
</evidence>
<dbReference type="Pfam" id="PF00586">
    <property type="entry name" value="AIRS"/>
    <property type="match status" value="1"/>
</dbReference>
<dbReference type="Proteomes" id="UP000254266">
    <property type="component" value="Unassembled WGS sequence"/>
</dbReference>
<dbReference type="Gene3D" id="3.30.1330.10">
    <property type="entry name" value="PurM-like, N-terminal domain"/>
    <property type="match status" value="1"/>
</dbReference>
<dbReference type="PANTHER" id="PTHR10256">
    <property type="entry name" value="SELENIDE, WATER DIKINASE"/>
    <property type="match status" value="1"/>
</dbReference>
<dbReference type="AlphaFoldDB" id="A0A370DF90"/>
<dbReference type="InterPro" id="IPR036188">
    <property type="entry name" value="FAD/NAD-bd_sf"/>
</dbReference>
<protein>
    <submittedName>
        <fullName evidence="9">Selenide, water dikinase SelD</fullName>
    </submittedName>
</protein>
<organism evidence="9 10">
    <name type="scientific">endosymbiont of Galathealinum brachiosum</name>
    <dbReference type="NCBI Taxonomy" id="2200906"/>
    <lineage>
        <taxon>Bacteria</taxon>
        <taxon>Pseudomonadati</taxon>
        <taxon>Pseudomonadota</taxon>
        <taxon>Gammaproteobacteria</taxon>
        <taxon>sulfur-oxidizing symbionts</taxon>
    </lineage>
</organism>
<dbReference type="GO" id="GO:0005737">
    <property type="term" value="C:cytoplasm"/>
    <property type="evidence" value="ECO:0007669"/>
    <property type="project" value="TreeGrafter"/>
</dbReference>